<feature type="compositionally biased region" description="Polar residues" evidence="1">
    <location>
        <begin position="653"/>
        <end position="663"/>
    </location>
</feature>
<dbReference type="GO" id="GO:0006406">
    <property type="term" value="P:mRNA export from nucleus"/>
    <property type="evidence" value="ECO:0007669"/>
    <property type="project" value="TreeGrafter"/>
</dbReference>
<dbReference type="OrthoDB" id="264795at2759"/>
<protein>
    <recommendedName>
        <fullName evidence="2">SAC3/GANP/THP3 conserved domain-containing protein</fullName>
    </recommendedName>
</protein>
<evidence type="ECO:0000313" key="3">
    <source>
        <dbReference type="EMBL" id="EPS42273.1"/>
    </source>
</evidence>
<feature type="domain" description="SAC3/GANP/THP3 conserved" evidence="2">
    <location>
        <begin position="117"/>
        <end position="427"/>
    </location>
</feature>
<organism evidence="3 4">
    <name type="scientific">Dactylellina haptotyla (strain CBS 200.50)</name>
    <name type="common">Nematode-trapping fungus</name>
    <name type="synonym">Monacrosporium haptotylum</name>
    <dbReference type="NCBI Taxonomy" id="1284197"/>
    <lineage>
        <taxon>Eukaryota</taxon>
        <taxon>Fungi</taxon>
        <taxon>Dikarya</taxon>
        <taxon>Ascomycota</taxon>
        <taxon>Pezizomycotina</taxon>
        <taxon>Orbiliomycetes</taxon>
        <taxon>Orbiliales</taxon>
        <taxon>Orbiliaceae</taxon>
        <taxon>Dactylellina</taxon>
    </lineage>
</organism>
<feature type="compositionally biased region" description="Low complexity" evidence="1">
    <location>
        <begin position="619"/>
        <end position="640"/>
    </location>
</feature>
<dbReference type="InterPro" id="IPR005062">
    <property type="entry name" value="SAC3/GANP/THP3_conserved"/>
</dbReference>
<dbReference type="Gene3D" id="1.25.40.990">
    <property type="match status" value="1"/>
</dbReference>
<dbReference type="EMBL" id="AQGS01000125">
    <property type="protein sequence ID" value="EPS42273.1"/>
    <property type="molecule type" value="Genomic_DNA"/>
</dbReference>
<feature type="region of interest" description="Disordered" evidence="1">
    <location>
        <begin position="740"/>
        <end position="937"/>
    </location>
</feature>
<sequence length="1467" mass="162901">MEDGDDDWPSGGHQQEAFGLHNNDFTSLVPTRAIQTIPLERRHEIELSRPSKPPINPSTLRHELIHPSVSEEDMFKDAVQVRKRRVEEYDQERERKRYTAKANINGPKELVGICIQMCPKWDRLRRANNKSAISTYEVDENGYFGESRAVKSWHRPAAGDAEDLPEDLRTEETLMKTMDYLVHDIIDKWSFGGCQTFIWDRTRSIRQDCSIQGLNSDAVIGCYERIARFHILSLQQLSHNENFQRGQELEQLSKTLISLNELYDDRRRLIKQGKRQYNQETDYEAEFRAYTLVSNLYSPLQIARAIKLPSRITEAPILKIALQLFKFAQRANHDDKNLFGNTSRSEATLNWSAQFFDLVYDPAMPYLLACLAAVEFMNVKKGAIKTFERGFPPQKTASSLNLLRELVDAPSELDVKTAVERYGLKTNEHNGALYMDTPRKSQRSTWIAQPPPISPPFQLAVERKRGEAINGQFVPARLFIDEPGCYRRVVSQLCGEEVDISYHDPVEHKPTDGPAHIVQFASSWESVGTIVHDLGDNIEDDSPGNALFDLIQNTRNGNVPKGQLENLVGYMKQRQKKGRKTFPPPQARTFQHRAEQAPRQQQQFQPQQVPSAFRGFGKPETPASTTSTPPLQPQGQFQPPAASSVFPSAVPTRENTPLLSQDIPSAPQAPGPSAFGVRPPPVSAFGGPVSAFGSRPVQAPAFGAKTVGAAPAFGTRVGTPPLSAFGQKPAEKTSTFASAFGEKSGSVPAFRTGSPAPSGTPPAAPAFPSTTNVFPAAAPPPSSVFTFQKQVDPPAATEKEQPASLFDVKPAAPVSVFNQKPATTTHASEIKPSPVSLFNQKVGATQQPQDVFVDQNQQPPRPFPQTTSSNLNPAVPSFVSQPETKPSTSIFDQPNLGPPQSTGSSIFDARPPTQPSTSFFPTSTPEIKQSPSHGQVRSLFDSAPAREPVAGFFPEATPAIKPPASLLGFSSTTPQVPPPPSLFTPVSTTPHVPPPQLSIFDTTKPKSPLIAEQNTSKAPDSQRFDESEPIEFEKPESPKPRLAPSGLPLEEDLPDSHDLPPPQSFTYRDVVQPIAPEFFRKLDTSRDSEPWYPGLECLDKFKYNDILELARYRQNLEATAWHPLKLTECDPDGLPALLEQPAPDTWQLQIVCADQSRKSLDWFMNKFEHLVERDGENTYRDIHVASTHRRGQDGCIGGIIFGCTAPSGKDSKELKKVLRHDKGVLKRTITNAFRLAPKGKLQVVVLAYRSIGKTKAAQTEYLRKSLEVEEFEEGGKIVVTVLLLEVLDDLEKLHKMMKKFGVGLVEKRKQESNGNGEPLLALSVVSAKNPEVNGNGTKKRELDDLEAQTAKLLLDADSNAMKRRRYVEEKKPVYIYGLPAFETPLKKAEPQQQQQQQRQQTQKRKPTDDVSDKKKRKIKAATDHVSKALSSVSAKFDAWALPDGDDDLMLGKVLLEEFMNDLGKQGF</sequence>
<gene>
    <name evidence="3" type="ORF">H072_3754</name>
</gene>
<dbReference type="PANTHER" id="PTHR12436:SF3">
    <property type="entry name" value="GERMINAL-CENTER ASSOCIATED NUCLEAR PROTEIN"/>
    <property type="match status" value="1"/>
</dbReference>
<keyword evidence="4" id="KW-1185">Reference proteome</keyword>
<dbReference type="eggNOG" id="KOG1860">
    <property type="taxonomic scope" value="Eukaryota"/>
</dbReference>
<comment type="caution">
    <text evidence="3">The sequence shown here is derived from an EMBL/GenBank/DDBJ whole genome shotgun (WGS) entry which is preliminary data.</text>
</comment>
<dbReference type="GO" id="GO:0070390">
    <property type="term" value="C:transcription export complex 2"/>
    <property type="evidence" value="ECO:0007669"/>
    <property type="project" value="TreeGrafter"/>
</dbReference>
<feature type="compositionally biased region" description="Polar residues" evidence="1">
    <location>
        <begin position="926"/>
        <end position="935"/>
    </location>
</feature>
<evidence type="ECO:0000256" key="1">
    <source>
        <dbReference type="SAM" id="MobiDB-lite"/>
    </source>
</evidence>
<feature type="compositionally biased region" description="Low complexity" evidence="1">
    <location>
        <begin position="915"/>
        <end position="925"/>
    </location>
</feature>
<dbReference type="HOGENOM" id="CLU_249628_0_0_1"/>
<feature type="region of interest" description="Disordered" evidence="1">
    <location>
        <begin position="1"/>
        <end position="24"/>
    </location>
</feature>
<feature type="compositionally biased region" description="Low complexity" evidence="1">
    <location>
        <begin position="1390"/>
        <end position="1400"/>
    </location>
</feature>
<dbReference type="GO" id="GO:0005737">
    <property type="term" value="C:cytoplasm"/>
    <property type="evidence" value="ECO:0007669"/>
    <property type="project" value="TreeGrafter"/>
</dbReference>
<feature type="region of interest" description="Disordered" evidence="1">
    <location>
        <begin position="572"/>
        <end position="678"/>
    </location>
</feature>
<feature type="compositionally biased region" description="Polar residues" evidence="1">
    <location>
        <begin position="836"/>
        <end position="905"/>
    </location>
</feature>
<accession>S8BS10</accession>
<feature type="compositionally biased region" description="Polar residues" evidence="1">
    <location>
        <begin position="816"/>
        <end position="827"/>
    </location>
</feature>
<evidence type="ECO:0000313" key="4">
    <source>
        <dbReference type="Proteomes" id="UP000015100"/>
    </source>
</evidence>
<feature type="region of interest" description="Disordered" evidence="1">
    <location>
        <begin position="1011"/>
        <end position="1066"/>
    </location>
</feature>
<dbReference type="Proteomes" id="UP000015100">
    <property type="component" value="Unassembled WGS sequence"/>
</dbReference>
<dbReference type="PANTHER" id="PTHR12436">
    <property type="entry name" value="80 KDA MCM3-ASSOCIATED PROTEIN"/>
    <property type="match status" value="1"/>
</dbReference>
<reference evidence="4" key="2">
    <citation type="submission" date="2013-04" db="EMBL/GenBank/DDBJ databases">
        <title>Genomic mechanisms accounting for the adaptation to parasitism in nematode-trapping fungi.</title>
        <authorList>
            <person name="Ahren D.G."/>
        </authorList>
    </citation>
    <scope>NUCLEOTIDE SEQUENCE [LARGE SCALE GENOMIC DNA]</scope>
    <source>
        <strain evidence="4">CBS 200.50</strain>
    </source>
</reference>
<feature type="compositionally biased region" description="Basic and acidic residues" evidence="1">
    <location>
        <begin position="1020"/>
        <end position="1039"/>
    </location>
</feature>
<dbReference type="OMA" id="TWIAQPP"/>
<proteinExistence type="predicted"/>
<dbReference type="STRING" id="1284197.S8BS10"/>
<reference evidence="3 4" key="1">
    <citation type="journal article" date="2013" name="PLoS Genet.">
        <title>Genomic mechanisms accounting for the adaptation to parasitism in nematode-trapping fungi.</title>
        <authorList>
            <person name="Meerupati T."/>
            <person name="Andersson K.M."/>
            <person name="Friman E."/>
            <person name="Kumar D."/>
            <person name="Tunlid A."/>
            <person name="Ahren D."/>
        </authorList>
    </citation>
    <scope>NUCLEOTIDE SEQUENCE [LARGE SCALE GENOMIC DNA]</scope>
    <source>
        <strain evidence="3 4">CBS 200.50</strain>
    </source>
</reference>
<feature type="compositionally biased region" description="Low complexity" evidence="1">
    <location>
        <begin position="597"/>
        <end position="608"/>
    </location>
</feature>
<name>S8BS10_DACHA</name>
<feature type="region of interest" description="Disordered" evidence="1">
    <location>
        <begin position="1386"/>
        <end position="1424"/>
    </location>
</feature>
<dbReference type="InterPro" id="IPR045107">
    <property type="entry name" value="SAC3/GANP/THP3"/>
</dbReference>
<evidence type="ECO:0000259" key="2">
    <source>
        <dbReference type="Pfam" id="PF03399"/>
    </source>
</evidence>
<dbReference type="Pfam" id="PF03399">
    <property type="entry name" value="SAC3_GANP"/>
    <property type="match status" value="1"/>
</dbReference>